<protein>
    <submittedName>
        <fullName evidence="1">3457_t:CDS:1</fullName>
    </submittedName>
</protein>
<feature type="non-terminal residue" evidence="1">
    <location>
        <position position="1"/>
    </location>
</feature>
<dbReference type="EMBL" id="CAJVQC010055945">
    <property type="protein sequence ID" value="CAG8795890.1"/>
    <property type="molecule type" value="Genomic_DNA"/>
</dbReference>
<gene>
    <name evidence="1" type="ORF">RPERSI_LOCUS20053</name>
</gene>
<name>A0ACA9RII5_9GLOM</name>
<comment type="caution">
    <text evidence="1">The sequence shown here is derived from an EMBL/GenBank/DDBJ whole genome shotgun (WGS) entry which is preliminary data.</text>
</comment>
<evidence type="ECO:0000313" key="2">
    <source>
        <dbReference type="Proteomes" id="UP000789920"/>
    </source>
</evidence>
<dbReference type="Proteomes" id="UP000789920">
    <property type="component" value="Unassembled WGS sequence"/>
</dbReference>
<evidence type="ECO:0000313" key="1">
    <source>
        <dbReference type="EMBL" id="CAG8795890.1"/>
    </source>
</evidence>
<sequence>TLLEDVTKRQLFFKSLKIQWIFNNDEKCVYFKMTILIIQSSSIGAIYAI</sequence>
<keyword evidence="2" id="KW-1185">Reference proteome</keyword>
<reference evidence="1" key="1">
    <citation type="submission" date="2021-06" db="EMBL/GenBank/DDBJ databases">
        <authorList>
            <person name="Kallberg Y."/>
            <person name="Tangrot J."/>
            <person name="Rosling A."/>
        </authorList>
    </citation>
    <scope>NUCLEOTIDE SEQUENCE</scope>
    <source>
        <strain evidence="1">MA461A</strain>
    </source>
</reference>
<proteinExistence type="predicted"/>
<organism evidence="1 2">
    <name type="scientific">Racocetra persica</name>
    <dbReference type="NCBI Taxonomy" id="160502"/>
    <lineage>
        <taxon>Eukaryota</taxon>
        <taxon>Fungi</taxon>
        <taxon>Fungi incertae sedis</taxon>
        <taxon>Mucoromycota</taxon>
        <taxon>Glomeromycotina</taxon>
        <taxon>Glomeromycetes</taxon>
        <taxon>Diversisporales</taxon>
        <taxon>Gigasporaceae</taxon>
        <taxon>Racocetra</taxon>
    </lineage>
</organism>
<accession>A0ACA9RII5</accession>